<dbReference type="InterPro" id="IPR001138">
    <property type="entry name" value="Zn2Cys6_DnaBD"/>
</dbReference>
<feature type="region of interest" description="Disordered" evidence="7">
    <location>
        <begin position="1086"/>
        <end position="1105"/>
    </location>
</feature>
<sequence length="1345" mass="150645">MSVIPESNVDVLIVGAGPAGLMMATWMAKCGINARIVDKRGTKIFNGQADGLQCRTLEILDSLGFGHRAWREANHMLEICLWNPDENGIIRRSDRIPDTIPGISRFQQVVLHQGRIERFFLDSIAEASEIRVERGVMPSSLKIDESAVEDDAAYPITVTLRHLTEEEATPKQSSTSANGQSVQDGLFRSNLAKDDTQDLLDAAKIHAKANSEEVIHAKYMIGADGAHSWTRNQIGLKLEGDSTDYIWGVLDIVPITDFPDIRMRCAIHSADCGSIMVIPRENKLVRLYIQLTTTQKNGDNSGRADRSKINPQMILESAQRILAPYKITYRKLDWWTAYQIGQRVGTSFSVHERVFLAGDAVHTHSPKAGQGMNVSMQDSFNLGWKIASVVKGHADRSILKTYQSERRRIAQDLIAFDHKFSRLFSGRPAKDVMDAEGISMEEFKAAFEKGNMFASGIAVNYGASAIVAKEGSSEEQGDGTDVSVANAKHRVISDQSLCSGITVGMRIPSHKVLSQADARPWHLHEVLPSNGRWRVIVFAGNTNDDRQRDKLWKVSEVFSASNSFLNLYTPKGARYDEVFEVLLIHNAPRQSVTVLDFPEVFRPYDEVDGWDYNKIFVDDVSYHEGFGNIYEALDIPQDGSIVIVRPDQACTNCKRRKERCDGRQPCRRCVERGVVSECSLCIRRQSPFMASALPSPLSELSDPRCTTIETRSSALPDHNNEQSHGFQHEMALRFPHLSRLIKDDRGTFMFIGDSANHSFLQNIRRIVRDRVGDCIFVDDPMRHYMVEACPSKGHNSILHHGTEPPPRPTEEEAKSFVYWYRQATHSILQLFDDAKICDDILEWLRLPQEPVDAISATYSLILAIGAQACPDDYDERAERHFNYGRYVTLATLMDDPSIATTQCHVLIAMYLLAQSRRNAAFMYLGIAVRGAYALGLHREDVSALYDSTEYMTRERLWKGIRTLDLFMSASLGRPPATLETRDTASKEHYSAMNDLSYIFENILTEVYAKRMITTECLKKISELHRGWATRFGGGLRVDNIPPRDEVQTAAGTGPNLGLIHLKEAYYWTIMLLSRPFLIDYISSSSPPEERDSSSSPSQPTSSLSPSRNILAQACVDSAVRTIDLFQPLLTNKLTPKRLPFVVNSAFAASLIIGVALFSDLEGSVPLRRKRLGDACKVLEKFSVHDPVTKRYLGIVEKLISACDTFLELQQQKRMVYNNDLIGRLFGRLDEEITVKDAKTTNGNSGDVTQWHRVWESEPVALSQPTPPATETSAIVNSHTENEALGEIRYDCDDPSLQNQSIVSDIGNFLSPRTLWFDAYDNGTLFPTVGVSMLDFASLEGDHHNG</sequence>
<dbReference type="SUPFAM" id="SSF54373">
    <property type="entry name" value="FAD-linked reductases, C-terminal domain"/>
    <property type="match status" value="1"/>
</dbReference>
<evidence type="ECO:0000256" key="1">
    <source>
        <dbReference type="ARBA" id="ARBA00007801"/>
    </source>
</evidence>
<accession>A0A9P5C9E0</accession>
<dbReference type="GO" id="GO:0008270">
    <property type="term" value="F:zinc ion binding"/>
    <property type="evidence" value="ECO:0007669"/>
    <property type="project" value="InterPro"/>
</dbReference>
<dbReference type="Gene3D" id="3.40.30.20">
    <property type="match status" value="1"/>
</dbReference>
<dbReference type="PRINTS" id="PR00420">
    <property type="entry name" value="RNGMNOXGNASE"/>
</dbReference>
<dbReference type="Pfam" id="PF04082">
    <property type="entry name" value="Fungal_trans"/>
    <property type="match status" value="1"/>
</dbReference>
<feature type="domain" description="Zn(2)-C6 fungal-type" evidence="8">
    <location>
        <begin position="649"/>
        <end position="680"/>
    </location>
</feature>
<keyword evidence="5" id="KW-0560">Oxidoreductase</keyword>
<evidence type="ECO:0000256" key="5">
    <source>
        <dbReference type="ARBA" id="ARBA00023002"/>
    </source>
</evidence>
<dbReference type="SMART" id="SM00066">
    <property type="entry name" value="GAL4"/>
    <property type="match status" value="1"/>
</dbReference>
<dbReference type="GO" id="GO:0071949">
    <property type="term" value="F:FAD binding"/>
    <property type="evidence" value="ECO:0007669"/>
    <property type="project" value="InterPro"/>
</dbReference>
<evidence type="ECO:0000256" key="4">
    <source>
        <dbReference type="ARBA" id="ARBA00022827"/>
    </source>
</evidence>
<reference evidence="9 10" key="1">
    <citation type="submission" date="2018-06" db="EMBL/GenBank/DDBJ databases">
        <title>Genome analysis of cellulolytic fungus Trichoderma lentiforme CFAM-422.</title>
        <authorList>
            <person name="Steindorff A.S."/>
            <person name="Formighieri E.F."/>
            <person name="Midorikawa G.E.O."/>
            <person name="Tamietti M.S."/>
            <person name="Ramos E.Z."/>
            <person name="Silva A.S."/>
            <person name="Bon E.P.S."/>
            <person name="Mendes T.D."/>
            <person name="Damaso M.C.T."/>
            <person name="Favaro L.C.L."/>
        </authorList>
    </citation>
    <scope>NUCLEOTIDE SEQUENCE [LARGE SCALE GENOMIC DNA]</scope>
    <source>
        <strain evidence="9 10">CFAM-422</strain>
    </source>
</reference>
<keyword evidence="2" id="KW-0285">Flavoprotein</keyword>
<dbReference type="EMBL" id="QLNT01000016">
    <property type="protein sequence ID" value="KAF3066863.1"/>
    <property type="molecule type" value="Genomic_DNA"/>
</dbReference>
<dbReference type="CDD" id="cd12148">
    <property type="entry name" value="fungal_TF_MHR"/>
    <property type="match status" value="1"/>
</dbReference>
<comment type="caution">
    <text evidence="9">The sequence shown here is derived from an EMBL/GenBank/DDBJ whole genome shotgun (WGS) entry which is preliminary data.</text>
</comment>
<dbReference type="InterPro" id="IPR007219">
    <property type="entry name" value="XnlR_reg_dom"/>
</dbReference>
<dbReference type="SUPFAM" id="SSF51905">
    <property type="entry name" value="FAD/NAD(P)-binding domain"/>
    <property type="match status" value="1"/>
</dbReference>
<name>A0A9P5C9E0_9HYPO</name>
<dbReference type="InterPro" id="IPR050641">
    <property type="entry name" value="RIFMO-like"/>
</dbReference>
<dbReference type="PROSITE" id="PS00463">
    <property type="entry name" value="ZN2_CY6_FUNGAL_1"/>
    <property type="match status" value="1"/>
</dbReference>
<dbReference type="GO" id="GO:0003677">
    <property type="term" value="F:DNA binding"/>
    <property type="evidence" value="ECO:0007669"/>
    <property type="project" value="InterPro"/>
</dbReference>
<dbReference type="InterPro" id="IPR012941">
    <property type="entry name" value="Phe_hydrox_C_dim_dom"/>
</dbReference>
<dbReference type="Gene3D" id="4.10.240.10">
    <property type="entry name" value="Zn(2)-C6 fungal-type DNA-binding domain"/>
    <property type="match status" value="1"/>
</dbReference>
<evidence type="ECO:0000259" key="8">
    <source>
        <dbReference type="PROSITE" id="PS50048"/>
    </source>
</evidence>
<dbReference type="CDD" id="cd00067">
    <property type="entry name" value="GAL4"/>
    <property type="match status" value="1"/>
</dbReference>
<evidence type="ECO:0000256" key="6">
    <source>
        <dbReference type="ARBA" id="ARBA00023242"/>
    </source>
</evidence>
<protein>
    <recommendedName>
        <fullName evidence="8">Zn(2)-C6 fungal-type domain-containing protein</fullName>
    </recommendedName>
</protein>
<keyword evidence="3" id="KW-0479">Metal-binding</keyword>
<dbReference type="PROSITE" id="PS50048">
    <property type="entry name" value="ZN2_CY6_FUNGAL_2"/>
    <property type="match status" value="1"/>
</dbReference>
<dbReference type="Pfam" id="PF07976">
    <property type="entry name" value="Phe_hydrox_dim"/>
    <property type="match status" value="1"/>
</dbReference>
<keyword evidence="6" id="KW-0539">Nucleus</keyword>
<dbReference type="PANTHER" id="PTHR43004">
    <property type="entry name" value="TRK SYSTEM POTASSIUM UPTAKE PROTEIN"/>
    <property type="match status" value="1"/>
</dbReference>
<dbReference type="Gene3D" id="3.30.9.10">
    <property type="entry name" value="D-Amino Acid Oxidase, subunit A, domain 2"/>
    <property type="match status" value="1"/>
</dbReference>
<dbReference type="PANTHER" id="PTHR43004:SF20">
    <property type="entry name" value="2-MONOOXYGENASE, PUTATIVE (AFU_ORTHOLOGUE AFUA_1G13660)-RELATED"/>
    <property type="match status" value="1"/>
</dbReference>
<dbReference type="Gene3D" id="3.50.50.60">
    <property type="entry name" value="FAD/NAD(P)-binding domain"/>
    <property type="match status" value="1"/>
</dbReference>
<dbReference type="CDD" id="cd02979">
    <property type="entry name" value="PHOX_C"/>
    <property type="match status" value="1"/>
</dbReference>
<proteinExistence type="inferred from homology"/>
<feature type="compositionally biased region" description="Low complexity" evidence="7">
    <location>
        <begin position="1093"/>
        <end position="1105"/>
    </location>
</feature>
<dbReference type="InterPro" id="IPR038220">
    <property type="entry name" value="PHOX_C_sf"/>
</dbReference>
<evidence type="ECO:0000313" key="9">
    <source>
        <dbReference type="EMBL" id="KAF3066863.1"/>
    </source>
</evidence>
<keyword evidence="4" id="KW-0274">FAD</keyword>
<organism evidence="9 10">
    <name type="scientific">Trichoderma lentiforme</name>
    <dbReference type="NCBI Taxonomy" id="1567552"/>
    <lineage>
        <taxon>Eukaryota</taxon>
        <taxon>Fungi</taxon>
        <taxon>Dikarya</taxon>
        <taxon>Ascomycota</taxon>
        <taxon>Pezizomycotina</taxon>
        <taxon>Sordariomycetes</taxon>
        <taxon>Hypocreomycetidae</taxon>
        <taxon>Hypocreales</taxon>
        <taxon>Hypocreaceae</taxon>
        <taxon>Trichoderma</taxon>
    </lineage>
</organism>
<comment type="similarity">
    <text evidence="1">Belongs to the PheA/TfdB FAD monooxygenase family.</text>
</comment>
<dbReference type="Pfam" id="PF01494">
    <property type="entry name" value="FAD_binding_3"/>
    <property type="match status" value="1"/>
</dbReference>
<dbReference type="InterPro" id="IPR036249">
    <property type="entry name" value="Thioredoxin-like_sf"/>
</dbReference>
<dbReference type="SUPFAM" id="SSF57701">
    <property type="entry name" value="Zn2/Cys6 DNA-binding domain"/>
    <property type="match status" value="1"/>
</dbReference>
<dbReference type="GO" id="GO:0016709">
    <property type="term" value="F:oxidoreductase activity, acting on paired donors, with incorporation or reduction of molecular oxygen, NAD(P)H as one donor, and incorporation of one atom of oxygen"/>
    <property type="evidence" value="ECO:0007669"/>
    <property type="project" value="UniProtKB-ARBA"/>
</dbReference>
<evidence type="ECO:0000256" key="7">
    <source>
        <dbReference type="SAM" id="MobiDB-lite"/>
    </source>
</evidence>
<dbReference type="Proteomes" id="UP000801864">
    <property type="component" value="Unassembled WGS sequence"/>
</dbReference>
<evidence type="ECO:0000256" key="2">
    <source>
        <dbReference type="ARBA" id="ARBA00022630"/>
    </source>
</evidence>
<gene>
    <name evidence="9" type="ORF">CFAM422_008758</name>
</gene>
<dbReference type="GO" id="GO:0006351">
    <property type="term" value="P:DNA-templated transcription"/>
    <property type="evidence" value="ECO:0007669"/>
    <property type="project" value="InterPro"/>
</dbReference>
<dbReference type="GO" id="GO:0000981">
    <property type="term" value="F:DNA-binding transcription factor activity, RNA polymerase II-specific"/>
    <property type="evidence" value="ECO:0007669"/>
    <property type="project" value="InterPro"/>
</dbReference>
<dbReference type="InterPro" id="IPR002938">
    <property type="entry name" value="FAD-bd"/>
</dbReference>
<dbReference type="SUPFAM" id="SSF52833">
    <property type="entry name" value="Thioredoxin-like"/>
    <property type="match status" value="1"/>
</dbReference>
<evidence type="ECO:0000313" key="10">
    <source>
        <dbReference type="Proteomes" id="UP000801864"/>
    </source>
</evidence>
<dbReference type="SMART" id="SM00906">
    <property type="entry name" value="Fungal_trans"/>
    <property type="match status" value="1"/>
</dbReference>
<dbReference type="InterPro" id="IPR036188">
    <property type="entry name" value="FAD/NAD-bd_sf"/>
</dbReference>
<keyword evidence="10" id="KW-1185">Reference proteome</keyword>
<evidence type="ECO:0000256" key="3">
    <source>
        <dbReference type="ARBA" id="ARBA00022723"/>
    </source>
</evidence>
<dbReference type="InterPro" id="IPR036864">
    <property type="entry name" value="Zn2-C6_fun-type_DNA-bd_sf"/>
</dbReference>